<dbReference type="EMBL" id="QJKJ01002891">
    <property type="protein sequence ID" value="RDY00844.1"/>
    <property type="molecule type" value="Genomic_DNA"/>
</dbReference>
<protein>
    <submittedName>
        <fullName evidence="1">Uncharacterized protein</fullName>
    </submittedName>
</protein>
<gene>
    <name evidence="1" type="ORF">CR513_15911</name>
</gene>
<dbReference type="OrthoDB" id="1724165at2759"/>
<feature type="non-terminal residue" evidence="1">
    <location>
        <position position="1"/>
    </location>
</feature>
<evidence type="ECO:0000313" key="1">
    <source>
        <dbReference type="EMBL" id="RDY00844.1"/>
    </source>
</evidence>
<dbReference type="Gene3D" id="3.40.91.30">
    <property type="match status" value="1"/>
</dbReference>
<proteinExistence type="predicted"/>
<comment type="caution">
    <text evidence="1">The sequence shown here is derived from an EMBL/GenBank/DDBJ whole genome shotgun (WGS) entry which is preliminary data.</text>
</comment>
<organism evidence="1 2">
    <name type="scientific">Mucuna pruriens</name>
    <name type="common">Velvet bean</name>
    <name type="synonym">Dolichos pruriens</name>
    <dbReference type="NCBI Taxonomy" id="157652"/>
    <lineage>
        <taxon>Eukaryota</taxon>
        <taxon>Viridiplantae</taxon>
        <taxon>Streptophyta</taxon>
        <taxon>Embryophyta</taxon>
        <taxon>Tracheophyta</taxon>
        <taxon>Spermatophyta</taxon>
        <taxon>Magnoliopsida</taxon>
        <taxon>eudicotyledons</taxon>
        <taxon>Gunneridae</taxon>
        <taxon>Pentapetalae</taxon>
        <taxon>rosids</taxon>
        <taxon>fabids</taxon>
        <taxon>Fabales</taxon>
        <taxon>Fabaceae</taxon>
        <taxon>Papilionoideae</taxon>
        <taxon>50 kb inversion clade</taxon>
        <taxon>NPAAA clade</taxon>
        <taxon>indigoferoid/millettioid clade</taxon>
        <taxon>Phaseoleae</taxon>
        <taxon>Mucuna</taxon>
    </lineage>
</organism>
<dbReference type="PANTHER" id="PTHR32108">
    <property type="entry name" value="DNA-DIRECTED RNA POLYMERASE SUBUNIT ALPHA"/>
    <property type="match status" value="1"/>
</dbReference>
<keyword evidence="2" id="KW-1185">Reference proteome</keyword>
<dbReference type="Proteomes" id="UP000257109">
    <property type="component" value="Unassembled WGS sequence"/>
</dbReference>
<sequence>MEKCWGFKHKVQDLIDEGWLGFKENESNMNNNPLLAHGGQSINALSHEFPNQESEEMGIPWIYNPTEVTLEEKDSTKEVTNIVEPRGVTRSGRIYTPDALRKKSPSIEVKGAVVENTKVSTIGKEAEEFLKFIRHNEYELLDQMNKTPM</sequence>
<reference evidence="1" key="1">
    <citation type="submission" date="2018-05" db="EMBL/GenBank/DDBJ databases">
        <title>Draft genome of Mucuna pruriens seed.</title>
        <authorList>
            <person name="Nnadi N.E."/>
            <person name="Vos R."/>
            <person name="Hasami M.H."/>
            <person name="Devisetty U.K."/>
            <person name="Aguiy J.C."/>
        </authorList>
    </citation>
    <scope>NUCLEOTIDE SEQUENCE [LARGE SCALE GENOMIC DNA]</scope>
    <source>
        <strain evidence="1">JCA_2017</strain>
    </source>
</reference>
<accession>A0A371HDR1</accession>
<evidence type="ECO:0000313" key="2">
    <source>
        <dbReference type="Proteomes" id="UP000257109"/>
    </source>
</evidence>
<name>A0A371HDR1_MUCPR</name>
<dbReference type="PANTHER" id="PTHR32108:SF9">
    <property type="entry name" value="REVERSE TRANSCRIPTASE RNASE H-LIKE DOMAIN-CONTAINING PROTEIN"/>
    <property type="match status" value="1"/>
</dbReference>
<dbReference type="AlphaFoldDB" id="A0A371HDR1"/>